<feature type="transmembrane region" description="Helical" evidence="8">
    <location>
        <begin position="280"/>
        <end position="299"/>
    </location>
</feature>
<feature type="transmembrane region" description="Helical" evidence="8">
    <location>
        <begin position="202"/>
        <end position="222"/>
    </location>
</feature>
<dbReference type="EMBL" id="QJKF01000021">
    <property type="protein sequence ID" value="PXX55561.1"/>
    <property type="molecule type" value="Genomic_DNA"/>
</dbReference>
<dbReference type="Proteomes" id="UP000247569">
    <property type="component" value="Unassembled WGS sequence"/>
</dbReference>
<comment type="caution">
    <text evidence="10">The sequence shown here is derived from an EMBL/GenBank/DDBJ whole genome shotgun (WGS) entry which is preliminary data.</text>
</comment>
<dbReference type="AlphaFoldDB" id="A0A318JNK9"/>
<feature type="transmembrane region" description="Helical" evidence="8">
    <location>
        <begin position="598"/>
        <end position="618"/>
    </location>
</feature>
<protein>
    <submittedName>
        <fullName evidence="10">RND superfamily putative drug exporter</fullName>
    </submittedName>
</protein>
<proteinExistence type="inferred from homology"/>
<evidence type="ECO:0000256" key="2">
    <source>
        <dbReference type="ARBA" id="ARBA00010157"/>
    </source>
</evidence>
<feature type="transmembrane region" description="Helical" evidence="8">
    <location>
        <begin position="560"/>
        <end position="578"/>
    </location>
</feature>
<comment type="subcellular location">
    <subcellularLocation>
        <location evidence="1">Cell membrane</location>
        <topology evidence="1">Multi-pass membrane protein</topology>
    </subcellularLocation>
</comment>
<name>A0A318JNK9_9NOCA</name>
<keyword evidence="5 8" id="KW-1133">Transmembrane helix</keyword>
<keyword evidence="3" id="KW-1003">Cell membrane</keyword>
<evidence type="ECO:0000256" key="3">
    <source>
        <dbReference type="ARBA" id="ARBA00022475"/>
    </source>
</evidence>
<dbReference type="Pfam" id="PF03176">
    <property type="entry name" value="MMPL"/>
    <property type="match status" value="2"/>
</dbReference>
<dbReference type="SUPFAM" id="SSF82866">
    <property type="entry name" value="Multidrug efflux transporter AcrB transmembrane domain"/>
    <property type="match status" value="2"/>
</dbReference>
<feature type="region of interest" description="Disordered" evidence="7">
    <location>
        <begin position="721"/>
        <end position="747"/>
    </location>
</feature>
<evidence type="ECO:0000256" key="8">
    <source>
        <dbReference type="SAM" id="Phobius"/>
    </source>
</evidence>
<feature type="transmembrane region" description="Helical" evidence="8">
    <location>
        <begin position="533"/>
        <end position="553"/>
    </location>
</feature>
<dbReference type="GO" id="GO:0005886">
    <property type="term" value="C:plasma membrane"/>
    <property type="evidence" value="ECO:0007669"/>
    <property type="project" value="UniProtKB-SubCell"/>
</dbReference>
<dbReference type="InterPro" id="IPR004869">
    <property type="entry name" value="MMPL_dom"/>
</dbReference>
<dbReference type="PANTHER" id="PTHR33406:SF11">
    <property type="entry name" value="MEMBRANE PROTEIN SCO6666-RELATED"/>
    <property type="match status" value="1"/>
</dbReference>
<feature type="transmembrane region" description="Helical" evidence="8">
    <location>
        <begin position="670"/>
        <end position="690"/>
    </location>
</feature>
<dbReference type="InterPro" id="IPR050545">
    <property type="entry name" value="Mycobact_MmpL"/>
</dbReference>
<feature type="domain" description="Membrane transport protein MMPL" evidence="9">
    <location>
        <begin position="476"/>
        <end position="707"/>
    </location>
</feature>
<evidence type="ECO:0000256" key="6">
    <source>
        <dbReference type="ARBA" id="ARBA00023136"/>
    </source>
</evidence>
<evidence type="ECO:0000259" key="9">
    <source>
        <dbReference type="Pfam" id="PF03176"/>
    </source>
</evidence>
<dbReference type="OrthoDB" id="7051771at2"/>
<dbReference type="Gene3D" id="1.20.1640.10">
    <property type="entry name" value="Multidrug efflux transporter AcrB transmembrane domain"/>
    <property type="match status" value="2"/>
</dbReference>
<keyword evidence="11" id="KW-1185">Reference proteome</keyword>
<dbReference type="PANTHER" id="PTHR33406">
    <property type="entry name" value="MEMBRANE PROTEIN MJ1562-RELATED"/>
    <property type="match status" value="1"/>
</dbReference>
<evidence type="ECO:0000313" key="11">
    <source>
        <dbReference type="Proteomes" id="UP000247569"/>
    </source>
</evidence>
<accession>A0A318JNK9</accession>
<feature type="transmembrane region" description="Helical" evidence="8">
    <location>
        <begin position="645"/>
        <end position="664"/>
    </location>
</feature>
<sequence length="747" mass="77640">MFTQLATFIVRRTRLVLTISAVLAIAAMALAGGAFGKLESGGFAPDNAESTHAQQLIDQKLDGNPNLLVLVEAVSGSVDDPAVGAAAARVTEAMTARSDVGNVASYWASGAPAMKSHDGRFALISAHVSGTETESGKTAAAIIDQDFGKAGDAVGLRAAGPLAVNNDINTSVMKGLVLAESIALPVTLVLLVVIFGSLVSAVLPLLIAILAIAGTFAELSLLANLTPVSLFATNLTTAMALGLAIDYALLTVSRFREELAHGLGTAEAVVKTVETAGRTIVFSAGTVAAALAAVLVFPSTFLRSLAMAGIGVTVITAATGVVLLPALLAVLGPRIDAVRLPFLGRSRTQESRTWGRLAAAVMRHPLRTALPVLIVLFVAAIPLLRIEFATVDDRSLPASANSRVAHEILRTDFDGDSTATINAVTAAPVRAEALGAYAQKLSTLPDVSRVASPAGLYVNGQAAGPSPRRLDAPGVQQVVISPVPEIRAESTAAQDLVHAVRAVPTPEGAAFLVGGPTATLIDTKDAISSRIPWALALVIITSFVVLFLFTGSVIQPLRALLLNAIGLSAIFGVMILVFQEGHGAGLLSFTPRPLDLSMPVLLLCIAFGLSMDYEVFLISRIKELHDAGTPTDEAVVEGLGRTGRIISAAAALIAISFFAFALSPVSFAKFFGIAAGLAVVVDATIMRGLLVPVTFRWLGDHAWYAPRFLRRLHARIGIRESVSSPPDDRADADSVAEDAVAQPLHRS</sequence>
<keyword evidence="6 8" id="KW-0472">Membrane</keyword>
<comment type="similarity">
    <text evidence="2">Belongs to the resistance-nodulation-cell division (RND) (TC 2.A.6) family. MmpL subfamily.</text>
</comment>
<keyword evidence="4 8" id="KW-0812">Transmembrane</keyword>
<evidence type="ECO:0000256" key="5">
    <source>
        <dbReference type="ARBA" id="ARBA00022989"/>
    </source>
</evidence>
<feature type="transmembrane region" description="Helical" evidence="8">
    <location>
        <begin position="305"/>
        <end position="331"/>
    </location>
</feature>
<feature type="domain" description="Membrane transport protein MMPL" evidence="9">
    <location>
        <begin position="44"/>
        <end position="366"/>
    </location>
</feature>
<gene>
    <name evidence="10" type="ORF">DFR70_12130</name>
</gene>
<evidence type="ECO:0000256" key="1">
    <source>
        <dbReference type="ARBA" id="ARBA00004651"/>
    </source>
</evidence>
<evidence type="ECO:0000256" key="7">
    <source>
        <dbReference type="SAM" id="MobiDB-lite"/>
    </source>
</evidence>
<feature type="transmembrane region" description="Helical" evidence="8">
    <location>
        <begin position="175"/>
        <end position="195"/>
    </location>
</feature>
<feature type="transmembrane region" description="Helical" evidence="8">
    <location>
        <begin position="366"/>
        <end position="384"/>
    </location>
</feature>
<feature type="transmembrane region" description="Helical" evidence="8">
    <location>
        <begin position="228"/>
        <end position="250"/>
    </location>
</feature>
<reference evidence="10 11" key="1">
    <citation type="submission" date="2018-05" db="EMBL/GenBank/DDBJ databases">
        <title>Genomic Encyclopedia of Type Strains, Phase IV (KMG-IV): sequencing the most valuable type-strain genomes for metagenomic binning, comparative biology and taxonomic classification.</title>
        <authorList>
            <person name="Goeker M."/>
        </authorList>
    </citation>
    <scope>NUCLEOTIDE SEQUENCE [LARGE SCALE GENOMIC DNA]</scope>
    <source>
        <strain evidence="10 11">DSM 44704</strain>
    </source>
</reference>
<evidence type="ECO:0000256" key="4">
    <source>
        <dbReference type="ARBA" id="ARBA00022692"/>
    </source>
</evidence>
<organism evidence="10 11">
    <name type="scientific">Nocardia tenerifensis</name>
    <dbReference type="NCBI Taxonomy" id="228006"/>
    <lineage>
        <taxon>Bacteria</taxon>
        <taxon>Bacillati</taxon>
        <taxon>Actinomycetota</taxon>
        <taxon>Actinomycetes</taxon>
        <taxon>Mycobacteriales</taxon>
        <taxon>Nocardiaceae</taxon>
        <taxon>Nocardia</taxon>
    </lineage>
</organism>
<evidence type="ECO:0000313" key="10">
    <source>
        <dbReference type="EMBL" id="PXX55561.1"/>
    </source>
</evidence>